<protein>
    <submittedName>
        <fullName evidence="1">Uncharacterized protein</fullName>
    </submittedName>
</protein>
<accession>A0A512REY9</accession>
<name>A0A512REY9_9BACT</name>
<evidence type="ECO:0000313" key="1">
    <source>
        <dbReference type="EMBL" id="GEP94262.1"/>
    </source>
</evidence>
<dbReference type="Proteomes" id="UP000321436">
    <property type="component" value="Unassembled WGS sequence"/>
</dbReference>
<keyword evidence="2" id="KW-1185">Reference proteome</keyword>
<comment type="caution">
    <text evidence="1">The sequence shown here is derived from an EMBL/GenBank/DDBJ whole genome shotgun (WGS) entry which is preliminary data.</text>
</comment>
<proteinExistence type="predicted"/>
<dbReference type="AlphaFoldDB" id="A0A512REY9"/>
<organism evidence="1 2">
    <name type="scientific">Chitinophaga cymbidii</name>
    <dbReference type="NCBI Taxonomy" id="1096750"/>
    <lineage>
        <taxon>Bacteria</taxon>
        <taxon>Pseudomonadati</taxon>
        <taxon>Bacteroidota</taxon>
        <taxon>Chitinophagia</taxon>
        <taxon>Chitinophagales</taxon>
        <taxon>Chitinophagaceae</taxon>
        <taxon>Chitinophaga</taxon>
    </lineage>
</organism>
<reference evidence="1 2" key="1">
    <citation type="submission" date="2019-07" db="EMBL/GenBank/DDBJ databases">
        <title>Whole genome shotgun sequence of Chitinophaga cymbidii NBRC 109752.</title>
        <authorList>
            <person name="Hosoyama A."/>
            <person name="Uohara A."/>
            <person name="Ohji S."/>
            <person name="Ichikawa N."/>
        </authorList>
    </citation>
    <scope>NUCLEOTIDE SEQUENCE [LARGE SCALE GENOMIC DNA]</scope>
    <source>
        <strain evidence="1 2">NBRC 109752</strain>
    </source>
</reference>
<sequence>MLVAFFSCSKEGTQELIPEFSKVNFEIRSLKQAPVLYSIKVNDFTIADSAAIVGQYTNVVERAATPQRLSITEIYSNTVLLDTMITIPAGESTYTIYQIDTAESAQPLFIVGGQATDVPVDSFMMAFYVNDPAFPETFDILVYKVVDFAYAEVPPVHIYKDVKRGSFTEFSLFVGSGFFMAEVRTPDGEMIPGMLPIDPQNPFGGGGTVEARCGFNINNHQIIKMAAADMGDGTYAYYQECMFMY</sequence>
<evidence type="ECO:0000313" key="2">
    <source>
        <dbReference type="Proteomes" id="UP000321436"/>
    </source>
</evidence>
<dbReference type="EMBL" id="BKAU01000001">
    <property type="protein sequence ID" value="GEP94262.1"/>
    <property type="molecule type" value="Genomic_DNA"/>
</dbReference>
<gene>
    <name evidence="1" type="ORF">CCY01nite_05220</name>
</gene>